<dbReference type="InterPro" id="IPR039535">
    <property type="entry name" value="ASST-like"/>
</dbReference>
<dbReference type="STRING" id="717646.M2NMA6"/>
<evidence type="ECO:0000313" key="2">
    <source>
        <dbReference type="Proteomes" id="UP000011761"/>
    </source>
</evidence>
<dbReference type="AlphaFoldDB" id="M2NMA6"/>
<dbReference type="eggNOG" id="ENOG502QPU9">
    <property type="taxonomic scope" value="Eukaryota"/>
</dbReference>
<feature type="non-terminal residue" evidence="1">
    <location>
        <position position="492"/>
    </location>
</feature>
<proteinExistence type="predicted"/>
<dbReference type="InterPro" id="IPR053143">
    <property type="entry name" value="Arylsulfate_ST"/>
</dbReference>
<gene>
    <name evidence="1" type="ORF">BAUCODRAFT_50297</name>
</gene>
<dbReference type="OMA" id="WIWDGTF"/>
<keyword evidence="2" id="KW-1185">Reference proteome</keyword>
<dbReference type="PANTHER" id="PTHR35340">
    <property type="entry name" value="PQQ ENZYME REPEAT PROTEIN-RELATED"/>
    <property type="match status" value="1"/>
</dbReference>
<dbReference type="HOGENOM" id="CLU_018249_0_0_1"/>
<dbReference type="RefSeq" id="XP_007671829.1">
    <property type="nucleotide sequence ID" value="XM_007673639.1"/>
</dbReference>
<protein>
    <recommendedName>
        <fullName evidence="3">ASST-domain-containing protein</fullName>
    </recommendedName>
</protein>
<dbReference type="KEGG" id="bcom:BAUCODRAFT_50297"/>
<reference evidence="1 2" key="1">
    <citation type="journal article" date="2012" name="PLoS Pathog.">
        <title>Diverse lifestyles and strategies of plant pathogenesis encoded in the genomes of eighteen Dothideomycetes fungi.</title>
        <authorList>
            <person name="Ohm R.A."/>
            <person name="Feau N."/>
            <person name="Henrissat B."/>
            <person name="Schoch C.L."/>
            <person name="Horwitz B.A."/>
            <person name="Barry K.W."/>
            <person name="Condon B.J."/>
            <person name="Copeland A.C."/>
            <person name="Dhillon B."/>
            <person name="Glaser F."/>
            <person name="Hesse C.N."/>
            <person name="Kosti I."/>
            <person name="LaButti K."/>
            <person name="Lindquist E.A."/>
            <person name="Lucas S."/>
            <person name="Salamov A.A."/>
            <person name="Bradshaw R.E."/>
            <person name="Ciuffetti L."/>
            <person name="Hamelin R.C."/>
            <person name="Kema G.H.J."/>
            <person name="Lawrence C."/>
            <person name="Scott J.A."/>
            <person name="Spatafora J.W."/>
            <person name="Turgeon B.G."/>
            <person name="de Wit P.J.G.M."/>
            <person name="Zhong S."/>
            <person name="Goodwin S.B."/>
            <person name="Grigoriev I.V."/>
        </authorList>
    </citation>
    <scope>NUCLEOTIDE SEQUENCE [LARGE SCALE GENOMIC DNA]</scope>
    <source>
        <strain evidence="1 2">UAMH 10762</strain>
    </source>
</reference>
<name>M2NMA6_BAUPA</name>
<dbReference type="Pfam" id="PF14269">
    <property type="entry name" value="Arylsulfotran_2"/>
    <property type="match status" value="1"/>
</dbReference>
<feature type="non-terminal residue" evidence="1">
    <location>
        <position position="1"/>
    </location>
</feature>
<dbReference type="EMBL" id="KB445550">
    <property type="protein sequence ID" value="EMD00645.1"/>
    <property type="molecule type" value="Genomic_DNA"/>
</dbReference>
<dbReference type="Proteomes" id="UP000011761">
    <property type="component" value="Unassembled WGS sequence"/>
</dbReference>
<organism evidence="1 2">
    <name type="scientific">Baudoinia panamericana (strain UAMH 10762)</name>
    <name type="common">Angels' share fungus</name>
    <name type="synonym">Baudoinia compniacensis (strain UAMH 10762)</name>
    <dbReference type="NCBI Taxonomy" id="717646"/>
    <lineage>
        <taxon>Eukaryota</taxon>
        <taxon>Fungi</taxon>
        <taxon>Dikarya</taxon>
        <taxon>Ascomycota</taxon>
        <taxon>Pezizomycotina</taxon>
        <taxon>Dothideomycetes</taxon>
        <taxon>Dothideomycetidae</taxon>
        <taxon>Mycosphaerellales</taxon>
        <taxon>Teratosphaeriaceae</taxon>
        <taxon>Baudoinia</taxon>
    </lineage>
</organism>
<evidence type="ECO:0008006" key="3">
    <source>
        <dbReference type="Google" id="ProtNLM"/>
    </source>
</evidence>
<accession>M2NMA6</accession>
<dbReference type="GeneID" id="19114961"/>
<dbReference type="OrthoDB" id="5427350at2759"/>
<evidence type="ECO:0000313" key="1">
    <source>
        <dbReference type="EMBL" id="EMD00645.1"/>
    </source>
</evidence>
<dbReference type="PANTHER" id="PTHR35340:SF5">
    <property type="entry name" value="ASST-DOMAIN-CONTAINING PROTEIN"/>
    <property type="match status" value="1"/>
</dbReference>
<sequence length="492" mass="55777">YPVRTYATRDDITSPETNFLQWNSRCDDGLLYFVTPRGWSLPYPGPMILDSHGELVWTHHFDNGFGGQAYDFKVQRYQDEEYLTFWLGDDRVRGHGAGYYYMLNSSYAVVHRVGAANGLAADLHEFLITPDGTALMTMYEVVERDVTTLRSFDSNEPNDVDPNGVWDCIFQEIAIDSGRLIFEWRASDYLEINETYHNIESAGTLSDPFDWFHINSIDKDELGNYLISVRYTHSILYIDGVTGDIIWSLGGKSNDFMDVSDGFAINFAWQHDARFHDINTFPNLYTPPPARAGYTTQLLTVASINGTDSDYTVRVIQSYDNPKAVRSSSQGSMQILPQAGDDPKVLVGYGLNAVWTEFEADGTVLCDVHFGAETSWERGDVQSYRVHKFSWKGYPSTHPVAEISDDDEEIYVSWNGATEVVDWILQCSESDTNDELAWEDVVRVRKEGFETVIPISVDIAQSRFLRIIAIGRGERRITHGVSETIDHRVVSD</sequence>